<evidence type="ECO:0000313" key="10">
    <source>
        <dbReference type="Proteomes" id="UP001305779"/>
    </source>
</evidence>
<feature type="compositionally biased region" description="Basic and acidic residues" evidence="6">
    <location>
        <begin position="1"/>
        <end position="17"/>
    </location>
</feature>
<feature type="transmembrane region" description="Helical" evidence="7">
    <location>
        <begin position="267"/>
        <end position="289"/>
    </location>
</feature>
<feature type="transmembrane region" description="Helical" evidence="7">
    <location>
        <begin position="134"/>
        <end position="153"/>
    </location>
</feature>
<dbReference type="PANTHER" id="PTHR23501">
    <property type="entry name" value="MAJOR FACILITATOR SUPERFAMILY"/>
    <property type="match status" value="1"/>
</dbReference>
<feature type="transmembrane region" description="Helical" evidence="7">
    <location>
        <begin position="225"/>
        <end position="246"/>
    </location>
</feature>
<sequence length="589" mass="62681">MAPVQDYEKGTLERIETTSDAETPGVQRNNPLDKVETHETLASVDIENHRAFKGDDSDGKVHWTLKKLLAAGFLSMLYTGSQVPLYFTGATLSFIAEDLNAHDAIGWLPVANTLAIGAVCPFVGYLQDLFGKRAIALFGATLLCVGCIVLGTSHQLGQALAGMALAGAGAGIGELTGLAGLAEVVPVRHRGYSLAILTAFVLPFCPYVMYSELFSTRGSNPTWRWGTWISLIYNAITLIGLAVVYFPHGHRLGDGLKKIEILKRVDYVGGFLSIVGLTLFLVALQAGGYTHPWTSAYTLCTLLIGIALILTWLVWEWKFARHPMVPFALFKGQRVVGLSFAVAFVAGMNFFSLLNFWPLTIANVWNPNPVSIGWRGLPVGLSTAVGAIVWNALLSTWKGGSKWVLFLAAMMLTAFGGSLASMSPENVYQSVTLASFAAFGLGGVIVPAATVAMVAAPDALITTCAALSLSVRAVGGAIGYSIYYSIFSKKLTKRLPILVATYAIQAGLPASSAEIFVGTFLTAPTQAPAIPGVTEAVLGAALKGSQWAYAEALHLVWYTSVAFGICAMACAVAIPNTRKFETNRIAVAL</sequence>
<feature type="transmembrane region" description="Helical" evidence="7">
    <location>
        <begin position="377"/>
        <end position="396"/>
    </location>
</feature>
<feature type="transmembrane region" description="Helical" evidence="7">
    <location>
        <begin position="68"/>
        <end position="87"/>
    </location>
</feature>
<keyword evidence="5 7" id="KW-0472">Membrane</keyword>
<feature type="transmembrane region" description="Helical" evidence="7">
    <location>
        <begin position="159"/>
        <end position="179"/>
    </location>
</feature>
<dbReference type="PANTHER" id="PTHR23501:SF109">
    <property type="entry name" value="MAJOR FACILITATOR SUPERFAMILY (MFS) PROFILE DOMAIN-CONTAINING PROTEIN-RELATED"/>
    <property type="match status" value="1"/>
</dbReference>
<protein>
    <recommendedName>
        <fullName evidence="8">Major facilitator superfamily (MFS) profile domain-containing protein</fullName>
    </recommendedName>
</protein>
<dbReference type="InterPro" id="IPR010573">
    <property type="entry name" value="MFS_Str1/Tri12-like"/>
</dbReference>
<evidence type="ECO:0000256" key="6">
    <source>
        <dbReference type="SAM" id="MobiDB-lite"/>
    </source>
</evidence>
<dbReference type="InterPro" id="IPR020846">
    <property type="entry name" value="MFS_dom"/>
</dbReference>
<feature type="transmembrane region" description="Helical" evidence="7">
    <location>
        <begin position="107"/>
        <end position="127"/>
    </location>
</feature>
<feature type="domain" description="Major facilitator superfamily (MFS) profile" evidence="8">
    <location>
        <begin position="68"/>
        <end position="578"/>
    </location>
</feature>
<keyword evidence="3 7" id="KW-0812">Transmembrane</keyword>
<comment type="subcellular location">
    <subcellularLocation>
        <location evidence="1">Membrane</location>
        <topology evidence="1">Multi-pass membrane protein</topology>
    </subcellularLocation>
</comment>
<evidence type="ECO:0000256" key="1">
    <source>
        <dbReference type="ARBA" id="ARBA00004141"/>
    </source>
</evidence>
<feature type="compositionally biased region" description="Polar residues" evidence="6">
    <location>
        <begin position="18"/>
        <end position="30"/>
    </location>
</feature>
<name>A0ABR0E1N3_ZASCE</name>
<feature type="transmembrane region" description="Helical" evidence="7">
    <location>
        <begin position="403"/>
        <end position="421"/>
    </location>
</feature>
<dbReference type="PROSITE" id="PS50850">
    <property type="entry name" value="MFS"/>
    <property type="match status" value="1"/>
</dbReference>
<feature type="transmembrane region" description="Helical" evidence="7">
    <location>
        <begin position="466"/>
        <end position="486"/>
    </location>
</feature>
<gene>
    <name evidence="9" type="ORF">PRZ48_013468</name>
</gene>
<feature type="transmembrane region" description="Helical" evidence="7">
    <location>
        <begin position="335"/>
        <end position="357"/>
    </location>
</feature>
<dbReference type="Proteomes" id="UP001305779">
    <property type="component" value="Unassembled WGS sequence"/>
</dbReference>
<proteinExistence type="predicted"/>
<evidence type="ECO:0000256" key="5">
    <source>
        <dbReference type="ARBA" id="ARBA00023136"/>
    </source>
</evidence>
<feature type="transmembrane region" description="Helical" evidence="7">
    <location>
        <begin position="555"/>
        <end position="574"/>
    </location>
</feature>
<reference evidence="9 10" key="1">
    <citation type="journal article" date="2023" name="G3 (Bethesda)">
        <title>A chromosome-level genome assembly of Zasmidium syzygii isolated from banana leaves.</title>
        <authorList>
            <person name="van Westerhoven A.C."/>
            <person name="Mehrabi R."/>
            <person name="Talebi R."/>
            <person name="Steentjes M.B.F."/>
            <person name="Corcolon B."/>
            <person name="Chong P.A."/>
            <person name="Kema G.H.J."/>
            <person name="Seidl M.F."/>
        </authorList>
    </citation>
    <scope>NUCLEOTIDE SEQUENCE [LARGE SCALE GENOMIC DNA]</scope>
    <source>
        <strain evidence="9 10">P124</strain>
    </source>
</reference>
<evidence type="ECO:0000256" key="4">
    <source>
        <dbReference type="ARBA" id="ARBA00022989"/>
    </source>
</evidence>
<feature type="region of interest" description="Disordered" evidence="6">
    <location>
        <begin position="1"/>
        <end position="33"/>
    </location>
</feature>
<keyword evidence="10" id="KW-1185">Reference proteome</keyword>
<dbReference type="SUPFAM" id="SSF103473">
    <property type="entry name" value="MFS general substrate transporter"/>
    <property type="match status" value="1"/>
</dbReference>
<dbReference type="Gene3D" id="1.20.1250.20">
    <property type="entry name" value="MFS general substrate transporter like domains"/>
    <property type="match status" value="1"/>
</dbReference>
<dbReference type="Pfam" id="PF06609">
    <property type="entry name" value="TRI12"/>
    <property type="match status" value="1"/>
</dbReference>
<evidence type="ECO:0000259" key="8">
    <source>
        <dbReference type="PROSITE" id="PS50850"/>
    </source>
</evidence>
<dbReference type="InterPro" id="IPR036259">
    <property type="entry name" value="MFS_trans_sf"/>
</dbReference>
<feature type="transmembrane region" description="Helical" evidence="7">
    <location>
        <begin position="433"/>
        <end position="454"/>
    </location>
</feature>
<evidence type="ECO:0000256" key="3">
    <source>
        <dbReference type="ARBA" id="ARBA00022692"/>
    </source>
</evidence>
<organism evidence="9 10">
    <name type="scientific">Zasmidium cellare</name>
    <name type="common">Wine cellar mold</name>
    <name type="synonym">Racodium cellare</name>
    <dbReference type="NCBI Taxonomy" id="395010"/>
    <lineage>
        <taxon>Eukaryota</taxon>
        <taxon>Fungi</taxon>
        <taxon>Dikarya</taxon>
        <taxon>Ascomycota</taxon>
        <taxon>Pezizomycotina</taxon>
        <taxon>Dothideomycetes</taxon>
        <taxon>Dothideomycetidae</taxon>
        <taxon>Mycosphaerellales</taxon>
        <taxon>Mycosphaerellaceae</taxon>
        <taxon>Zasmidium</taxon>
    </lineage>
</organism>
<keyword evidence="2" id="KW-0813">Transport</keyword>
<feature type="transmembrane region" description="Helical" evidence="7">
    <location>
        <begin position="191"/>
        <end position="210"/>
    </location>
</feature>
<evidence type="ECO:0000256" key="2">
    <source>
        <dbReference type="ARBA" id="ARBA00022448"/>
    </source>
</evidence>
<keyword evidence="4 7" id="KW-1133">Transmembrane helix</keyword>
<dbReference type="EMBL" id="JAXOVC010000012">
    <property type="protein sequence ID" value="KAK4495141.1"/>
    <property type="molecule type" value="Genomic_DNA"/>
</dbReference>
<evidence type="ECO:0000313" key="9">
    <source>
        <dbReference type="EMBL" id="KAK4495141.1"/>
    </source>
</evidence>
<comment type="caution">
    <text evidence="9">The sequence shown here is derived from an EMBL/GenBank/DDBJ whole genome shotgun (WGS) entry which is preliminary data.</text>
</comment>
<feature type="transmembrane region" description="Helical" evidence="7">
    <location>
        <begin position="295"/>
        <end position="315"/>
    </location>
</feature>
<evidence type="ECO:0000256" key="7">
    <source>
        <dbReference type="SAM" id="Phobius"/>
    </source>
</evidence>
<accession>A0ABR0E1N3</accession>